<sequence>MTEHNDPSTAPSSAPSAAHALSVDAPLFSRAAWARILPFGAYIFFIILGDMLERTGLSRAELRWLYPVQIGVVAVLLAVFWRRYHELRAPLPGAAQLLVSVLVGIVVLVLWINLDAPWMTAGASPGYDPRTNGELDWLLIVIRIAGAALVVPVMEELFWRSFVMRWVDAADFEALEPARVGIKGFLVSVVLFGFEHNLWLAGIVAGVAYSLLYMRHRNLWSAVIAHAVTNGLLGAWVVSTGSWAFW</sequence>
<feature type="domain" description="CAAX prenyl protease 2/Lysostaphin resistance protein A-like" evidence="2">
    <location>
        <begin position="140"/>
        <end position="231"/>
    </location>
</feature>
<keyword evidence="1" id="KW-1133">Transmembrane helix</keyword>
<accession>A0ABN6T7H4</accession>
<gene>
    <name evidence="3" type="ORF">MasN3_16920</name>
</gene>
<dbReference type="NCBIfam" id="TIGR03008">
    <property type="entry name" value="pepcterm_CAAX"/>
    <property type="match status" value="1"/>
</dbReference>
<evidence type="ECO:0000313" key="4">
    <source>
        <dbReference type="Proteomes" id="UP001163336"/>
    </source>
</evidence>
<reference evidence="3" key="1">
    <citation type="submission" date="2022-11" db="EMBL/GenBank/DDBJ databases">
        <title>Isolation and characterization of PLA-degrading bacterium Massilia sp. from Antarctic soil.</title>
        <authorList>
            <person name="Sato K."/>
            <person name="Gomez-Fuentes C."/>
            <person name="Ahmad S.A."/>
            <person name="Zulkharnain A."/>
        </authorList>
    </citation>
    <scope>NUCLEOTIDE SEQUENCE</scope>
    <source>
        <strain evidence="3">N-3</strain>
    </source>
</reference>
<dbReference type="InterPro" id="IPR003675">
    <property type="entry name" value="Rce1/LyrA-like_dom"/>
</dbReference>
<feature type="transmembrane region" description="Helical" evidence="1">
    <location>
        <begin position="64"/>
        <end position="81"/>
    </location>
</feature>
<proteinExistence type="predicted"/>
<feature type="transmembrane region" description="Helical" evidence="1">
    <location>
        <begin position="32"/>
        <end position="52"/>
    </location>
</feature>
<protein>
    <recommendedName>
        <fullName evidence="2">CAAX prenyl protease 2/Lysostaphin resistance protein A-like domain-containing protein</fullName>
    </recommendedName>
</protein>
<evidence type="ECO:0000259" key="2">
    <source>
        <dbReference type="Pfam" id="PF02517"/>
    </source>
</evidence>
<evidence type="ECO:0000313" key="3">
    <source>
        <dbReference type="EMBL" id="BDT58198.1"/>
    </source>
</evidence>
<feature type="transmembrane region" description="Helical" evidence="1">
    <location>
        <begin position="185"/>
        <end position="212"/>
    </location>
</feature>
<feature type="transmembrane region" description="Helical" evidence="1">
    <location>
        <begin position="219"/>
        <end position="238"/>
    </location>
</feature>
<organism evidence="3 4">
    <name type="scientific">Massilia varians</name>
    <dbReference type="NCBI Taxonomy" id="457921"/>
    <lineage>
        <taxon>Bacteria</taxon>
        <taxon>Pseudomonadati</taxon>
        <taxon>Pseudomonadota</taxon>
        <taxon>Betaproteobacteria</taxon>
        <taxon>Burkholderiales</taxon>
        <taxon>Oxalobacteraceae</taxon>
        <taxon>Telluria group</taxon>
        <taxon>Massilia</taxon>
    </lineage>
</organism>
<keyword evidence="1" id="KW-0812">Transmembrane</keyword>
<dbReference type="RefSeq" id="WP_281913546.1">
    <property type="nucleotide sequence ID" value="NZ_AP026966.1"/>
</dbReference>
<feature type="transmembrane region" description="Helical" evidence="1">
    <location>
        <begin position="135"/>
        <end position="154"/>
    </location>
</feature>
<feature type="transmembrane region" description="Helical" evidence="1">
    <location>
        <begin position="93"/>
        <end position="114"/>
    </location>
</feature>
<keyword evidence="1" id="KW-0472">Membrane</keyword>
<name>A0ABN6T7H4_9BURK</name>
<dbReference type="Proteomes" id="UP001163336">
    <property type="component" value="Chromosome"/>
</dbReference>
<dbReference type="InterPro" id="IPR014346">
    <property type="entry name" value="Prenyl_protease-related"/>
</dbReference>
<dbReference type="EMBL" id="AP026966">
    <property type="protein sequence ID" value="BDT58198.1"/>
    <property type="molecule type" value="Genomic_DNA"/>
</dbReference>
<dbReference type="Pfam" id="PF02517">
    <property type="entry name" value="Rce1-like"/>
    <property type="match status" value="1"/>
</dbReference>
<evidence type="ECO:0000256" key="1">
    <source>
        <dbReference type="SAM" id="Phobius"/>
    </source>
</evidence>
<keyword evidence="4" id="KW-1185">Reference proteome</keyword>